<accession>A0A1Y5IER9</accession>
<feature type="region of interest" description="Disordered" evidence="1">
    <location>
        <begin position="274"/>
        <end position="302"/>
    </location>
</feature>
<sequence length="1294" mass="141665">MGAEDDIKGILGVASQICFIGTVAATAREAYGHWMRQNCARCGGASRLTCEHCRGRGKLEKPTQRGDFSDIGSGQEETFPCMFCQSKGSVLCRVCNGAGSEISDRFNWSRMVRPNAPFRELLRNRNFGLIPNPIEQQIAKTAKEETLEEFIHNDMEDLEALTKKIKRRRVKRAAKRAARAARAQARKTPPRESGSNGGVSEEVDKINARTGDGAKSARALSTRTNEPGMRGDDDVRSSNDRASIHGSIESFATASVDPWGGSFVHAAEQLPSRQVAPTATTAMRESVSKKRSHDKAPLSPSRYENVQNEIGATMTKRTKESAKASSKRGGDFGSPVATMPRPLRADTEEGEIFARERKGPELPPAAECYLGPWLGEERARLLAYEACMQTCLERSLDPPSFDGQKKFDSQTALYFFNDRCAELRRAFGLDGVLVGIGSDTPRTPEPKVRVTPEKGFVAPNALRGHAALAGAGGGRWIAITVAATEVEIIDRGLKKLTHGWDPRQHGWQRPTEARGQRLTIRTEGGEGSSDACVELSVKQAPLRLALGRDDTDFIVEIPLKKKVATAKIGLDELCRKSEVGIVELPLTVTVQVPATEQAAAYEDTYEKGKVKLSVVFETAVGAGLILAPPGAGTAPDRSTQGWAEASRALTPQAAYDFALAAALRALGFTRRRLRVHGEWEVLLAELARSHAVTETYSSLRYIQHLLAVATPTADCLALIRQHLHLALRKQAEGSLGATEGQMLNGIRSAVMTLVCICFENYKSLDECDFDGIRQSGSPVVPAPALYVSLDLFKALQRDPTSNASLEIIVEKVTSAARQCFKRNKAIEVNEKRKLVVNNKDLVMQLYVAIGDLCVRLKNELEIDRMIQNASSFPGAFSLPAVTADIYCTDVAATFKDALEAAPPPGPPCKDVLDCIERSCHLQASASLEEKEGQRLIALKLDTRSIWQPHIDGWIVHAKKRLEMRCKAVLSSKGVIGPAIDECYIAMNEALNGFERIVTRWPDQALALEQVLAGAERLLMKHIAETVEHLAIPNEDGDSTKSPHARKGNWITNIGRMKEGVASVAKRTQQMSQQVSKRLTSRDSSHNGIPPPLAAALNALKSMEIRRAEEDRVGQRLTSWAVAGGSAGADELGRVLTETLGELRAHYNGYLRRAVRGVYECGPSLRDRLVKAKPKKDIDVDSVVAPILTYIDGIRISLDRKLPQRRALVGVLRGLWDTIGAECLAFYEEDLRTNSTWHKRVLASAAVELVSEKIESIIREFLVHDAHDKDVEPPQSVAKLGAYNSGNVRESFGIY</sequence>
<evidence type="ECO:0000313" key="2">
    <source>
        <dbReference type="EMBL" id="OUS46704.1"/>
    </source>
</evidence>
<feature type="region of interest" description="Disordered" evidence="1">
    <location>
        <begin position="315"/>
        <end position="341"/>
    </location>
</feature>
<feature type="compositionally biased region" description="Polar residues" evidence="1">
    <location>
        <begin position="274"/>
        <end position="283"/>
    </location>
</feature>
<organism evidence="2">
    <name type="scientific">Ostreococcus tauri</name>
    <name type="common">Marine green alga</name>
    <dbReference type="NCBI Taxonomy" id="70448"/>
    <lineage>
        <taxon>Eukaryota</taxon>
        <taxon>Viridiplantae</taxon>
        <taxon>Chlorophyta</taxon>
        <taxon>Mamiellophyceae</taxon>
        <taxon>Mamiellales</taxon>
        <taxon>Bathycoccaceae</taxon>
        <taxon>Ostreococcus</taxon>
    </lineage>
</organism>
<gene>
    <name evidence="2" type="ORF">BE221DRAFT_212545</name>
</gene>
<evidence type="ECO:0000256" key="1">
    <source>
        <dbReference type="SAM" id="MobiDB-lite"/>
    </source>
</evidence>
<protein>
    <submittedName>
        <fullName evidence="2">Uncharacterized protein</fullName>
    </submittedName>
</protein>
<dbReference type="EMBL" id="KZ155782">
    <property type="protein sequence ID" value="OUS46704.1"/>
    <property type="molecule type" value="Genomic_DNA"/>
</dbReference>
<name>A0A1Y5IER9_OSTTA</name>
<dbReference type="PANTHER" id="PTHR31110">
    <property type="entry name" value="PESTICIDAL CRYSTAL CRY8BA PROTEIN"/>
    <property type="match status" value="1"/>
</dbReference>
<feature type="region of interest" description="Disordered" evidence="1">
    <location>
        <begin position="172"/>
        <end position="240"/>
    </location>
</feature>
<reference evidence="2" key="1">
    <citation type="submission" date="2017-04" db="EMBL/GenBank/DDBJ databases">
        <title>Population genomics of picophytoplankton unveils novel chromosome hypervariability.</title>
        <authorList>
            <consortium name="DOE Joint Genome Institute"/>
            <person name="Blanc-Mathieu R."/>
            <person name="Krasovec M."/>
            <person name="Hebrard M."/>
            <person name="Yau S."/>
            <person name="Desgranges E."/>
            <person name="Martin J."/>
            <person name="Schackwitz W."/>
            <person name="Kuo A."/>
            <person name="Salin G."/>
            <person name="Donnadieu C."/>
            <person name="Desdevises Y."/>
            <person name="Sanchez-Ferandin S."/>
            <person name="Moreau H."/>
            <person name="Rivals E."/>
            <person name="Grigoriev I.V."/>
            <person name="Grimsley N."/>
            <person name="Eyre-Walker A."/>
            <person name="Piganeau G."/>
        </authorList>
    </citation>
    <scope>NUCLEOTIDE SEQUENCE [LARGE SCALE GENOMIC DNA]</scope>
    <source>
        <strain evidence="2">RCC 1115</strain>
    </source>
</reference>
<feature type="compositionally biased region" description="Basic and acidic residues" evidence="1">
    <location>
        <begin position="229"/>
        <end position="240"/>
    </location>
</feature>
<dbReference type="eggNOG" id="ENOG502QTE9">
    <property type="taxonomic scope" value="Eukaryota"/>
</dbReference>
<dbReference type="PANTHER" id="PTHR31110:SF2">
    <property type="entry name" value="PESTICIDAL CRYSTAL CRY8BA PROTEIN"/>
    <property type="match status" value="1"/>
</dbReference>
<proteinExistence type="predicted"/>
<dbReference type="Proteomes" id="UP000195557">
    <property type="component" value="Unassembled WGS sequence"/>
</dbReference>